<dbReference type="Pfam" id="PF02687">
    <property type="entry name" value="FtsX"/>
    <property type="match status" value="1"/>
</dbReference>
<evidence type="ECO:0000313" key="9">
    <source>
        <dbReference type="EMBL" id="ABK99593.1"/>
    </source>
</evidence>
<proteinExistence type="predicted"/>
<evidence type="ECO:0000313" key="10">
    <source>
        <dbReference type="Proteomes" id="UP000006732"/>
    </source>
</evidence>
<evidence type="ECO:0008006" key="11">
    <source>
        <dbReference type="Google" id="ProtNLM"/>
    </source>
</evidence>
<evidence type="ECO:0000256" key="3">
    <source>
        <dbReference type="ARBA" id="ARBA00022692"/>
    </source>
</evidence>
<keyword evidence="5 6" id="KW-0472">Membrane</keyword>
<feature type="transmembrane region" description="Helical" evidence="6">
    <location>
        <begin position="254"/>
        <end position="279"/>
    </location>
</feature>
<dbReference type="STRING" id="338966.Ppro_1985"/>
<dbReference type="OrthoDB" id="9775474at2"/>
<organism evidence="9 10">
    <name type="scientific">Pelobacter propionicus (strain DSM 2379 / NBRC 103807 / OttBd1)</name>
    <dbReference type="NCBI Taxonomy" id="338966"/>
    <lineage>
        <taxon>Bacteria</taxon>
        <taxon>Pseudomonadati</taxon>
        <taxon>Thermodesulfobacteriota</taxon>
        <taxon>Desulfuromonadia</taxon>
        <taxon>Desulfuromonadales</taxon>
        <taxon>Desulfuromonadaceae</taxon>
        <taxon>Pelobacter</taxon>
    </lineage>
</organism>
<accession>A1AQH3</accession>
<dbReference type="RefSeq" id="WP_011735859.1">
    <property type="nucleotide sequence ID" value="NC_008609.1"/>
</dbReference>
<dbReference type="HOGENOM" id="CLU_000604_8_10_7"/>
<feature type="transmembrane region" description="Helical" evidence="6">
    <location>
        <begin position="349"/>
        <end position="370"/>
    </location>
</feature>
<evidence type="ECO:0000256" key="1">
    <source>
        <dbReference type="ARBA" id="ARBA00004651"/>
    </source>
</evidence>
<evidence type="ECO:0000259" key="8">
    <source>
        <dbReference type="Pfam" id="PF12704"/>
    </source>
</evidence>
<feature type="transmembrane region" description="Helical" evidence="6">
    <location>
        <begin position="20"/>
        <end position="44"/>
    </location>
</feature>
<sequence length="385" mass="42872">MHLAKLLFRNAFRHRLRTSLTILGITIAILSFGMLRTVISAWYAGVDASSASRLVTRNAISLVFSLPLSYKERIRQVDGVQQVSYGSWFGGLYIDEKNFFPNFAVETEQYLKLYPEYVLSPEQLAATIRDRKGCVAGRKLAERFRWKIGDSIVLKGTIYPGEWEFVLRGIYRGREKTVDETQLFFNWDYLNETMKKTVPRRANQVGFYMVGVTSPSRAADVALAIDRLFRNSLAETLTETEKAFQLGFISMTEAIVIAIQLVSFVVIVIIMAVVANTMAMTARERIAEYAVFKTLGFRGYHIAGLILGESLLITMTGCILGIALTFPAASAFGSALSAYFPIFNVAPSTIWLDLLAALLVALVAAIFPAWRATTIPIADGLRRIG</sequence>
<evidence type="ECO:0000256" key="4">
    <source>
        <dbReference type="ARBA" id="ARBA00022989"/>
    </source>
</evidence>
<reference evidence="9 10" key="1">
    <citation type="submission" date="2006-10" db="EMBL/GenBank/DDBJ databases">
        <title>Complete sequence of chromosome of Pelobacter propionicus DSM 2379.</title>
        <authorList>
            <consortium name="US DOE Joint Genome Institute"/>
            <person name="Copeland A."/>
            <person name="Lucas S."/>
            <person name="Lapidus A."/>
            <person name="Barry K."/>
            <person name="Detter J.C."/>
            <person name="Glavina del Rio T."/>
            <person name="Hammon N."/>
            <person name="Israni S."/>
            <person name="Dalin E."/>
            <person name="Tice H."/>
            <person name="Pitluck S."/>
            <person name="Saunders E."/>
            <person name="Brettin T."/>
            <person name="Bruce D."/>
            <person name="Han C."/>
            <person name="Tapia R."/>
            <person name="Schmutz J."/>
            <person name="Larimer F."/>
            <person name="Land M."/>
            <person name="Hauser L."/>
            <person name="Kyrpides N."/>
            <person name="Kim E."/>
            <person name="Lovley D."/>
            <person name="Richardson P."/>
        </authorList>
    </citation>
    <scope>NUCLEOTIDE SEQUENCE [LARGE SCALE GENOMIC DNA]</scope>
    <source>
        <strain evidence="10">DSM 2379 / NBRC 103807 / OttBd1</strain>
    </source>
</reference>
<keyword evidence="2" id="KW-1003">Cell membrane</keyword>
<dbReference type="AlphaFoldDB" id="A1AQH3"/>
<keyword evidence="4 6" id="KW-1133">Transmembrane helix</keyword>
<feature type="domain" description="MacB-like periplasmic core" evidence="8">
    <location>
        <begin position="18"/>
        <end position="227"/>
    </location>
</feature>
<comment type="subcellular location">
    <subcellularLocation>
        <location evidence="1">Cell membrane</location>
        <topology evidence="1">Multi-pass membrane protein</topology>
    </subcellularLocation>
</comment>
<dbReference type="Proteomes" id="UP000006732">
    <property type="component" value="Chromosome"/>
</dbReference>
<protein>
    <recommendedName>
        <fullName evidence="11">ABC3 transporter permease protein domain-containing protein</fullName>
    </recommendedName>
</protein>
<keyword evidence="3 6" id="KW-0812">Transmembrane</keyword>
<name>A1AQH3_PELPD</name>
<evidence type="ECO:0000256" key="6">
    <source>
        <dbReference type="SAM" id="Phobius"/>
    </source>
</evidence>
<feature type="transmembrane region" description="Helical" evidence="6">
    <location>
        <begin position="300"/>
        <end position="329"/>
    </location>
</feature>
<keyword evidence="10" id="KW-1185">Reference proteome</keyword>
<dbReference type="eggNOG" id="COG0577">
    <property type="taxonomic scope" value="Bacteria"/>
</dbReference>
<evidence type="ECO:0000256" key="2">
    <source>
        <dbReference type="ARBA" id="ARBA00022475"/>
    </source>
</evidence>
<feature type="domain" description="ABC3 transporter permease C-terminal" evidence="7">
    <location>
        <begin position="262"/>
        <end position="376"/>
    </location>
</feature>
<dbReference type="KEGG" id="ppd:Ppro_1985"/>
<gene>
    <name evidence="9" type="ordered locus">Ppro_1985</name>
</gene>
<evidence type="ECO:0000256" key="5">
    <source>
        <dbReference type="ARBA" id="ARBA00023136"/>
    </source>
</evidence>
<evidence type="ECO:0000259" key="7">
    <source>
        <dbReference type="Pfam" id="PF02687"/>
    </source>
</evidence>
<dbReference type="InterPro" id="IPR003838">
    <property type="entry name" value="ABC3_permease_C"/>
</dbReference>
<dbReference type="Pfam" id="PF12704">
    <property type="entry name" value="MacB_PCD"/>
    <property type="match status" value="1"/>
</dbReference>
<dbReference type="PANTHER" id="PTHR43738:SF3">
    <property type="entry name" value="ABC TRANSPORTER PERMEASE"/>
    <property type="match status" value="1"/>
</dbReference>
<dbReference type="PANTHER" id="PTHR43738">
    <property type="entry name" value="ABC TRANSPORTER, MEMBRANE PROTEIN"/>
    <property type="match status" value="1"/>
</dbReference>
<dbReference type="InterPro" id="IPR025857">
    <property type="entry name" value="MacB_PCD"/>
</dbReference>
<dbReference type="GO" id="GO:0005886">
    <property type="term" value="C:plasma membrane"/>
    <property type="evidence" value="ECO:0007669"/>
    <property type="project" value="UniProtKB-SubCell"/>
</dbReference>
<dbReference type="InterPro" id="IPR051125">
    <property type="entry name" value="ABC-4/HrtB_transporter"/>
</dbReference>
<dbReference type="EMBL" id="CP000482">
    <property type="protein sequence ID" value="ABK99593.1"/>
    <property type="molecule type" value="Genomic_DNA"/>
</dbReference>